<dbReference type="EMBL" id="LT553043">
    <property type="protein sequence ID" value="SAL99982.1"/>
    <property type="molecule type" value="Genomic_DNA"/>
</dbReference>
<evidence type="ECO:0000259" key="10">
    <source>
        <dbReference type="PROSITE" id="PS50021"/>
    </source>
</evidence>
<evidence type="ECO:0000256" key="8">
    <source>
        <dbReference type="ARBA" id="ARBA00023212"/>
    </source>
</evidence>
<feature type="compositionally biased region" description="Polar residues" evidence="9">
    <location>
        <begin position="163"/>
        <end position="188"/>
    </location>
</feature>
<gene>
    <name evidence="11" type="primary">ABSGL_05638.1 scaffold 7188</name>
</gene>
<dbReference type="PANTHER" id="PTHR18947">
    <property type="entry name" value="HOOK PROTEINS"/>
    <property type="match status" value="1"/>
</dbReference>
<keyword evidence="3" id="KW-0963">Cytoplasm</keyword>
<dbReference type="Gene3D" id="1.10.418.10">
    <property type="entry name" value="Calponin-like domain"/>
    <property type="match status" value="1"/>
</dbReference>
<evidence type="ECO:0000313" key="12">
    <source>
        <dbReference type="Proteomes" id="UP000078561"/>
    </source>
</evidence>
<comment type="subcellular location">
    <subcellularLocation>
        <location evidence="1">Cytoplasm</location>
        <location evidence="1">Cytoskeleton</location>
    </subcellularLocation>
</comment>
<keyword evidence="5" id="KW-0677">Repeat</keyword>
<dbReference type="GO" id="GO:0005815">
    <property type="term" value="C:microtubule organizing center"/>
    <property type="evidence" value="ECO:0007669"/>
    <property type="project" value="TreeGrafter"/>
</dbReference>
<evidence type="ECO:0000256" key="4">
    <source>
        <dbReference type="ARBA" id="ARBA00022701"/>
    </source>
</evidence>
<dbReference type="OrthoDB" id="49395at2759"/>
<dbReference type="InterPro" id="IPR036872">
    <property type="entry name" value="CH_dom_sf"/>
</dbReference>
<accession>A0A163JKG6</accession>
<dbReference type="GO" id="GO:0031122">
    <property type="term" value="P:cytoplasmic microtubule organization"/>
    <property type="evidence" value="ECO:0007669"/>
    <property type="project" value="InterPro"/>
</dbReference>
<evidence type="ECO:0000256" key="9">
    <source>
        <dbReference type="SAM" id="MobiDB-lite"/>
    </source>
</evidence>
<dbReference type="GO" id="GO:0030705">
    <property type="term" value="P:cytoskeleton-dependent intracellular transport"/>
    <property type="evidence" value="ECO:0007669"/>
    <property type="project" value="InterPro"/>
</dbReference>
<dbReference type="Pfam" id="PF19047">
    <property type="entry name" value="HOOK_N"/>
    <property type="match status" value="1"/>
</dbReference>
<proteinExistence type="inferred from homology"/>
<dbReference type="PANTHER" id="PTHR18947:SF28">
    <property type="entry name" value="GIRDIN, ISOFORM A"/>
    <property type="match status" value="1"/>
</dbReference>
<evidence type="ECO:0000256" key="2">
    <source>
        <dbReference type="ARBA" id="ARBA00006946"/>
    </source>
</evidence>
<dbReference type="InterPro" id="IPR001589">
    <property type="entry name" value="Actinin_actin-bd_CS"/>
</dbReference>
<dbReference type="Proteomes" id="UP000078561">
    <property type="component" value="Unassembled WGS sequence"/>
</dbReference>
<sequence length="352" mass="40205">MLTNYSQSIQEEVFVEWVNTCPVISHPCSSIADLSNGVLLLDVLAEIDSTWFKPARSNDMGGQWLLKHSNLKRLVSTMSRYYEQILGIPFDKISHVNLTDIAKFASVQEILKLCQLVLYITVASENNAMVVQRLQQLPQQSQGVVMHCIEQIDSIRSAATGHPTAQPSSSSSGAHVGTPRSSFNEEATYRNQNDIARLAVEKEELEASYRKLIEEHAQLRYKYDELEFEKGNLQLRLQEMDKAVTQANETGRTDSIMRTEIEHLKQDLQKSEDRRQEAEVLLEQQTMAIEELTQKGEELKERAEQTSRLKDQLDESRHAAEKLQKAENVIEKYKKKLEDSSDLKRQIKASQL</sequence>
<evidence type="ECO:0000313" key="11">
    <source>
        <dbReference type="EMBL" id="SAL99982.1"/>
    </source>
</evidence>
<feature type="region of interest" description="Disordered" evidence="9">
    <location>
        <begin position="296"/>
        <end position="322"/>
    </location>
</feature>
<organism evidence="11">
    <name type="scientific">Absidia glauca</name>
    <name type="common">Pin mould</name>
    <dbReference type="NCBI Taxonomy" id="4829"/>
    <lineage>
        <taxon>Eukaryota</taxon>
        <taxon>Fungi</taxon>
        <taxon>Fungi incertae sedis</taxon>
        <taxon>Mucoromycota</taxon>
        <taxon>Mucoromycotina</taxon>
        <taxon>Mucoromycetes</taxon>
        <taxon>Mucorales</taxon>
        <taxon>Cunninghamellaceae</taxon>
        <taxon>Absidia</taxon>
    </lineage>
</organism>
<keyword evidence="12" id="KW-1185">Reference proteome</keyword>
<evidence type="ECO:0000256" key="3">
    <source>
        <dbReference type="ARBA" id="ARBA00022490"/>
    </source>
</evidence>
<dbReference type="STRING" id="4829.A0A163JKG6"/>
<dbReference type="InParanoid" id="A0A163JKG6"/>
<evidence type="ECO:0000256" key="1">
    <source>
        <dbReference type="ARBA" id="ARBA00004245"/>
    </source>
</evidence>
<keyword evidence="8" id="KW-0206">Cytoskeleton</keyword>
<evidence type="ECO:0000256" key="7">
    <source>
        <dbReference type="ARBA" id="ARBA00023203"/>
    </source>
</evidence>
<dbReference type="InterPro" id="IPR008636">
    <property type="entry name" value="Hook_C"/>
</dbReference>
<dbReference type="SUPFAM" id="SSF116907">
    <property type="entry name" value="Hook domain"/>
    <property type="match status" value="1"/>
</dbReference>
<comment type="similarity">
    <text evidence="2">Belongs to the hook family.</text>
</comment>
<dbReference type="Pfam" id="PF05622">
    <property type="entry name" value="HOOK"/>
    <property type="match status" value="1"/>
</dbReference>
<protein>
    <recommendedName>
        <fullName evidence="10">Calponin-homology (CH) domain-containing protein</fullName>
    </recommendedName>
</protein>
<feature type="region of interest" description="Disordered" evidence="9">
    <location>
        <begin position="159"/>
        <end position="188"/>
    </location>
</feature>
<dbReference type="GO" id="GO:0051959">
    <property type="term" value="F:dynein light intermediate chain binding"/>
    <property type="evidence" value="ECO:0007669"/>
    <property type="project" value="TreeGrafter"/>
</dbReference>
<dbReference type="CDD" id="cd22211">
    <property type="entry name" value="HkD_SF"/>
    <property type="match status" value="1"/>
</dbReference>
<keyword evidence="4" id="KW-0493">Microtubule</keyword>
<dbReference type="GO" id="GO:0005874">
    <property type="term" value="C:microtubule"/>
    <property type="evidence" value="ECO:0007669"/>
    <property type="project" value="UniProtKB-KW"/>
</dbReference>
<keyword evidence="7" id="KW-0009">Actin-binding</keyword>
<dbReference type="PROSITE" id="PS50021">
    <property type="entry name" value="CH"/>
    <property type="match status" value="1"/>
</dbReference>
<name>A0A163JKG6_ABSGL</name>
<dbReference type="AlphaFoldDB" id="A0A163JKG6"/>
<dbReference type="InterPro" id="IPR043936">
    <property type="entry name" value="HOOK_N"/>
</dbReference>
<dbReference type="GO" id="GO:0008017">
    <property type="term" value="F:microtubule binding"/>
    <property type="evidence" value="ECO:0007669"/>
    <property type="project" value="InterPro"/>
</dbReference>
<dbReference type="GO" id="GO:0005737">
    <property type="term" value="C:cytoplasm"/>
    <property type="evidence" value="ECO:0007669"/>
    <property type="project" value="TreeGrafter"/>
</dbReference>
<reference evidence="11" key="1">
    <citation type="submission" date="2016-04" db="EMBL/GenBank/DDBJ databases">
        <authorList>
            <person name="Evans L.H."/>
            <person name="Alamgir A."/>
            <person name="Owens N."/>
            <person name="Weber N.D."/>
            <person name="Virtaneva K."/>
            <person name="Barbian K."/>
            <person name="Babar A."/>
            <person name="Rosenke K."/>
        </authorList>
    </citation>
    <scope>NUCLEOTIDE SEQUENCE [LARGE SCALE GENOMIC DNA]</scope>
    <source>
        <strain evidence="11">CBS 101.48</strain>
    </source>
</reference>
<evidence type="ECO:0000256" key="5">
    <source>
        <dbReference type="ARBA" id="ARBA00022737"/>
    </source>
</evidence>
<dbReference type="InterPro" id="IPR001715">
    <property type="entry name" value="CH_dom"/>
</dbReference>
<dbReference type="OMA" id="RDVCNGQ"/>
<dbReference type="PROSITE" id="PS00019">
    <property type="entry name" value="ACTININ_1"/>
    <property type="match status" value="1"/>
</dbReference>
<evidence type="ECO:0000256" key="6">
    <source>
        <dbReference type="ARBA" id="ARBA00023054"/>
    </source>
</evidence>
<dbReference type="GO" id="GO:0003779">
    <property type="term" value="F:actin binding"/>
    <property type="evidence" value="ECO:0007669"/>
    <property type="project" value="UniProtKB-KW"/>
</dbReference>
<feature type="domain" description="Calponin-homology (CH)" evidence="10">
    <location>
        <begin position="8"/>
        <end position="121"/>
    </location>
</feature>
<keyword evidence="6" id="KW-0175">Coiled coil</keyword>